<keyword evidence="2" id="KW-1185">Reference proteome</keyword>
<accession>A0ABY4YY66</accession>
<proteinExistence type="predicted"/>
<dbReference type="EMBL" id="CP099489">
    <property type="protein sequence ID" value="USQ81728.1"/>
    <property type="molecule type" value="Genomic_DNA"/>
</dbReference>
<dbReference type="RefSeq" id="WP_252595264.1">
    <property type="nucleotide sequence ID" value="NZ_CP099489.1"/>
</dbReference>
<evidence type="ECO:0000313" key="2">
    <source>
        <dbReference type="Proteomes" id="UP001056455"/>
    </source>
</evidence>
<organism evidence="1 2">
    <name type="scientific">Ornithinimicrobium faecis</name>
    <dbReference type="NCBI Taxonomy" id="2934158"/>
    <lineage>
        <taxon>Bacteria</taxon>
        <taxon>Bacillati</taxon>
        <taxon>Actinomycetota</taxon>
        <taxon>Actinomycetes</taxon>
        <taxon>Micrococcales</taxon>
        <taxon>Ornithinimicrobiaceae</taxon>
        <taxon>Ornithinimicrobium</taxon>
    </lineage>
</organism>
<evidence type="ECO:0000313" key="1">
    <source>
        <dbReference type="EMBL" id="USQ81728.1"/>
    </source>
</evidence>
<name>A0ABY4YY66_9MICO</name>
<sequence length="147" mass="16019">MILEQFHQTDFALPTMSIEPPDGRTLVNLPVFYELVWPEDGFEPDEIDTTEIIGYEVRIRPVLESATYHFGDGNSIGPTSSLGGQHPDGDITHEYSGAATVEPHITVVYGGDVSVDGGAWTAIPGTATIEGPLNPLEVFTSRNRLYD</sequence>
<protein>
    <submittedName>
        <fullName evidence="1">Uncharacterized protein</fullName>
    </submittedName>
</protein>
<dbReference type="Proteomes" id="UP001056455">
    <property type="component" value="Chromosome"/>
</dbReference>
<gene>
    <name evidence="1" type="ORF">NF556_08810</name>
</gene>
<reference evidence="1" key="1">
    <citation type="submission" date="2022-06" db="EMBL/GenBank/DDBJ databases">
        <title>Ornithinimicrobium HY1793.</title>
        <authorList>
            <person name="Huang Y."/>
        </authorList>
    </citation>
    <scope>NUCLEOTIDE SEQUENCE</scope>
    <source>
        <strain evidence="1">HY1793</strain>
    </source>
</reference>